<dbReference type="STRING" id="395963.Bind_3095"/>
<evidence type="ECO:0000259" key="1">
    <source>
        <dbReference type="Pfam" id="PF00391"/>
    </source>
</evidence>
<dbReference type="Proteomes" id="UP000001695">
    <property type="component" value="Chromosome"/>
</dbReference>
<dbReference type="Gene3D" id="3.30.1490.20">
    <property type="entry name" value="ATP-grasp fold, A domain"/>
    <property type="match status" value="1"/>
</dbReference>
<evidence type="ECO:0000313" key="3">
    <source>
        <dbReference type="EMBL" id="ACB96656.1"/>
    </source>
</evidence>
<dbReference type="GO" id="GO:0016301">
    <property type="term" value="F:kinase activity"/>
    <property type="evidence" value="ECO:0007669"/>
    <property type="project" value="UniProtKB-KW"/>
</dbReference>
<feature type="domain" description="Pyruvate phosphate dikinase AMP/ATP-binding" evidence="2">
    <location>
        <begin position="299"/>
        <end position="343"/>
    </location>
</feature>
<dbReference type="eggNOG" id="COG0574">
    <property type="taxonomic scope" value="Bacteria"/>
</dbReference>
<dbReference type="InterPro" id="IPR013815">
    <property type="entry name" value="ATP_grasp_subdomain_1"/>
</dbReference>
<dbReference type="eggNOG" id="COG1080">
    <property type="taxonomic scope" value="Bacteria"/>
</dbReference>
<dbReference type="SUPFAM" id="SSF52009">
    <property type="entry name" value="Phosphohistidine domain"/>
    <property type="match status" value="1"/>
</dbReference>
<reference evidence="4" key="1">
    <citation type="submission" date="2008-03" db="EMBL/GenBank/DDBJ databases">
        <title>Complete sequence of chromosome of Beijerinckia indica subsp. indica ATCC 9039.</title>
        <authorList>
            <consortium name="US DOE Joint Genome Institute"/>
            <person name="Copeland A."/>
            <person name="Lucas S."/>
            <person name="Lapidus A."/>
            <person name="Glavina del Rio T."/>
            <person name="Dalin E."/>
            <person name="Tice H."/>
            <person name="Bruce D."/>
            <person name="Goodwin L."/>
            <person name="Pitluck S."/>
            <person name="LaButti K."/>
            <person name="Schmutz J."/>
            <person name="Larimer F."/>
            <person name="Land M."/>
            <person name="Hauser L."/>
            <person name="Kyrpides N."/>
            <person name="Mikhailova N."/>
            <person name="Dunfield P.F."/>
            <person name="Dedysh S.N."/>
            <person name="Liesack W."/>
            <person name="Saw J.H."/>
            <person name="Alam M."/>
            <person name="Chen Y."/>
            <person name="Murrell J.C."/>
            <person name="Richardson P."/>
        </authorList>
    </citation>
    <scope>NUCLEOTIDE SEQUENCE [LARGE SCALE GENOMIC DNA]</scope>
    <source>
        <strain evidence="4">ATCC 9039 / DSM 1715 / NCIMB 8712</strain>
    </source>
</reference>
<dbReference type="Gene3D" id="3.30.470.20">
    <property type="entry name" value="ATP-grasp fold, B domain"/>
    <property type="match status" value="1"/>
</dbReference>
<reference evidence="3 4" key="2">
    <citation type="journal article" date="2010" name="J. Bacteriol.">
        <title>Complete genome sequence of Beijerinckia indica subsp. indica.</title>
        <authorList>
            <person name="Tamas I."/>
            <person name="Dedysh S.N."/>
            <person name="Liesack W."/>
            <person name="Stott M.B."/>
            <person name="Alam M."/>
            <person name="Murrell J.C."/>
            <person name="Dunfield P.F."/>
        </authorList>
    </citation>
    <scope>NUCLEOTIDE SEQUENCE [LARGE SCALE GENOMIC DNA]</scope>
    <source>
        <strain evidence="4">ATCC 9039 / DSM 1715 / NCIMB 8712</strain>
    </source>
</reference>
<dbReference type="RefSeq" id="WP_012386004.1">
    <property type="nucleotide sequence ID" value="NC_010581.1"/>
</dbReference>
<dbReference type="InterPro" id="IPR010121">
    <property type="entry name" value="Pyruvate_phosphate_dikinase"/>
</dbReference>
<dbReference type="EMBL" id="CP001016">
    <property type="protein sequence ID" value="ACB96656.1"/>
    <property type="molecule type" value="Genomic_DNA"/>
</dbReference>
<keyword evidence="3" id="KW-0670">Pyruvate</keyword>
<dbReference type="Gene3D" id="1.20.80.30">
    <property type="match status" value="1"/>
</dbReference>
<protein>
    <submittedName>
        <fullName evidence="3">Pyruvate phosphate dikinase PEP/pyruvate-binding</fullName>
    </submittedName>
</protein>
<dbReference type="PANTHER" id="PTHR22931">
    <property type="entry name" value="PHOSPHOENOLPYRUVATE DIKINASE-RELATED"/>
    <property type="match status" value="1"/>
</dbReference>
<feature type="domain" description="Pyruvate phosphate dikinase AMP/ATP-binding" evidence="2">
    <location>
        <begin position="61"/>
        <end position="287"/>
    </location>
</feature>
<keyword evidence="3" id="KW-0808">Transferase</keyword>
<proteinExistence type="predicted"/>
<name>B2IC59_BEII9</name>
<dbReference type="InterPro" id="IPR036637">
    <property type="entry name" value="Phosphohistidine_dom_sf"/>
</dbReference>
<dbReference type="AlphaFoldDB" id="B2IC59"/>
<dbReference type="OrthoDB" id="9765468at2"/>
<dbReference type="KEGG" id="bid:Bind_3095"/>
<dbReference type="InterPro" id="IPR008279">
    <property type="entry name" value="PEP-util_enz_mobile_dom"/>
</dbReference>
<gene>
    <name evidence="3" type="ordered locus">Bind_3095</name>
</gene>
<keyword evidence="3" id="KW-0418">Kinase</keyword>
<dbReference type="GO" id="GO:0005524">
    <property type="term" value="F:ATP binding"/>
    <property type="evidence" value="ECO:0007669"/>
    <property type="project" value="InterPro"/>
</dbReference>
<dbReference type="PANTHER" id="PTHR22931:SF9">
    <property type="entry name" value="PYRUVATE, PHOSPHATE DIKINASE 1, CHLOROPLASTIC"/>
    <property type="match status" value="1"/>
</dbReference>
<accession>B2IC59</accession>
<dbReference type="Pfam" id="PF01326">
    <property type="entry name" value="PPDK_N"/>
    <property type="match status" value="2"/>
</dbReference>
<dbReference type="InterPro" id="IPR002192">
    <property type="entry name" value="PPDK_AMP/ATP-bd"/>
</dbReference>
<evidence type="ECO:0000259" key="2">
    <source>
        <dbReference type="Pfam" id="PF01326"/>
    </source>
</evidence>
<organism evidence="3 4">
    <name type="scientific">Beijerinckia indica subsp. indica (strain ATCC 9039 / DSM 1715 / NCIMB 8712)</name>
    <dbReference type="NCBI Taxonomy" id="395963"/>
    <lineage>
        <taxon>Bacteria</taxon>
        <taxon>Pseudomonadati</taxon>
        <taxon>Pseudomonadota</taxon>
        <taxon>Alphaproteobacteria</taxon>
        <taxon>Hyphomicrobiales</taxon>
        <taxon>Beijerinckiaceae</taxon>
        <taxon>Beijerinckia</taxon>
    </lineage>
</organism>
<dbReference type="InterPro" id="IPR018274">
    <property type="entry name" value="PEP_util_AS"/>
</dbReference>
<sequence>MQIVRIATGTNEAHSADLIGAKAANLERMAALGLPVPPAFVLPITLCSAILRSEPEAEKALVKGLEEGIAYLEEATGRRFGDHRHPLLISVRSGAARSMPGMLETVLDVGCTPSVVLGLVRQTGHPRFAWDCRCRFLDSYADVVLGLDQALLRKRRDQIMAEEGVLDAGDLDSEALERLAGAYLQVIESNGGFIPEEPMRQVEAAARMVFGSWESDKAKTYRKLEHLEALGGTAVTVQAMVFGNVGLTSGAGVAFSRDPSTGAATPVIDVLFESQGEDVVSGRRTPEPEAALARTVPAAAKELVATLARLEQAFGDVQDVEFTIENGKLWFLQTRSAKRTPAAALRFAVAFVKEGLITPKEALQRLENIDFTRDIEHLANQRLSAVGEPVGHGTGASTGVAIGRAAFDSTSAQRLAKAGDPVILLRPEISTADVAGFAASAGIVTAVGGRTAHAALVARQLGKPCLVGCAGLNVDVAGHTARLHDLPIKEGDWLSIDGGAGTIFSGRGKLLIDRPEAELSEIARWKESVPA</sequence>
<dbReference type="GO" id="GO:0050242">
    <property type="term" value="F:pyruvate, phosphate dikinase activity"/>
    <property type="evidence" value="ECO:0007669"/>
    <property type="project" value="InterPro"/>
</dbReference>
<keyword evidence="4" id="KW-1185">Reference proteome</keyword>
<dbReference type="SUPFAM" id="SSF56059">
    <property type="entry name" value="Glutathione synthetase ATP-binding domain-like"/>
    <property type="match status" value="1"/>
</dbReference>
<dbReference type="Gene3D" id="3.50.30.10">
    <property type="entry name" value="Phosphohistidine domain"/>
    <property type="match status" value="1"/>
</dbReference>
<dbReference type="Gene3D" id="1.10.189.10">
    <property type="entry name" value="Pyruvate Phosphate Dikinase, domain 2"/>
    <property type="match status" value="1"/>
</dbReference>
<feature type="domain" description="PEP-utilising enzyme mobile" evidence="1">
    <location>
        <begin position="420"/>
        <end position="501"/>
    </location>
</feature>
<dbReference type="PROSITE" id="PS00370">
    <property type="entry name" value="PEP_ENZYMES_PHOS_SITE"/>
    <property type="match status" value="1"/>
</dbReference>
<dbReference type="Pfam" id="PF00391">
    <property type="entry name" value="PEP-utilizers"/>
    <property type="match status" value="1"/>
</dbReference>
<evidence type="ECO:0000313" key="4">
    <source>
        <dbReference type="Proteomes" id="UP000001695"/>
    </source>
</evidence>
<dbReference type="HOGENOM" id="CLU_015345_2_0_5"/>